<dbReference type="KEGG" id="span:AWL63_06855"/>
<dbReference type="Gene3D" id="2.40.170.20">
    <property type="entry name" value="TonB-dependent receptor, beta-barrel domain"/>
    <property type="match status" value="1"/>
</dbReference>
<evidence type="ECO:0000313" key="13">
    <source>
        <dbReference type="EMBL" id="AOH83729.1"/>
    </source>
</evidence>
<gene>
    <name evidence="13" type="ORF">AWL63_06855</name>
</gene>
<dbReference type="InterPro" id="IPR000531">
    <property type="entry name" value="Beta-barrel_TonB"/>
</dbReference>
<dbReference type="Pfam" id="PF00593">
    <property type="entry name" value="TonB_dep_Rec_b-barrel"/>
    <property type="match status" value="1"/>
</dbReference>
<evidence type="ECO:0000259" key="11">
    <source>
        <dbReference type="Pfam" id="PF00593"/>
    </source>
</evidence>
<evidence type="ECO:0000256" key="9">
    <source>
        <dbReference type="RuleBase" id="RU003357"/>
    </source>
</evidence>
<evidence type="ECO:0000256" key="4">
    <source>
        <dbReference type="ARBA" id="ARBA00022692"/>
    </source>
</evidence>
<dbReference type="InterPro" id="IPR039426">
    <property type="entry name" value="TonB-dep_rcpt-like"/>
</dbReference>
<evidence type="ECO:0000256" key="7">
    <source>
        <dbReference type="ARBA" id="ARBA00023237"/>
    </source>
</evidence>
<keyword evidence="2 8" id="KW-0813">Transport</keyword>
<evidence type="ECO:0000256" key="5">
    <source>
        <dbReference type="ARBA" id="ARBA00023077"/>
    </source>
</evidence>
<keyword evidence="6 8" id="KW-0472">Membrane</keyword>
<dbReference type="RefSeq" id="WP_069204296.1">
    <property type="nucleotide sequence ID" value="NZ_CP014168.1"/>
</dbReference>
<evidence type="ECO:0000313" key="14">
    <source>
        <dbReference type="Proteomes" id="UP000094256"/>
    </source>
</evidence>
<dbReference type="Proteomes" id="UP000094256">
    <property type="component" value="Chromosome"/>
</dbReference>
<dbReference type="STRING" id="1560345.AWL63_06855"/>
<dbReference type="InterPro" id="IPR037066">
    <property type="entry name" value="Plug_dom_sf"/>
</dbReference>
<evidence type="ECO:0000256" key="1">
    <source>
        <dbReference type="ARBA" id="ARBA00004571"/>
    </source>
</evidence>
<evidence type="ECO:0000256" key="3">
    <source>
        <dbReference type="ARBA" id="ARBA00022452"/>
    </source>
</evidence>
<evidence type="ECO:0000256" key="6">
    <source>
        <dbReference type="ARBA" id="ARBA00023136"/>
    </source>
</evidence>
<accession>A0A1B3Z8I4</accession>
<dbReference type="PANTHER" id="PTHR47234">
    <property type="match status" value="1"/>
</dbReference>
<dbReference type="OrthoDB" id="7051241at2"/>
<evidence type="ECO:0000256" key="2">
    <source>
        <dbReference type="ARBA" id="ARBA00022448"/>
    </source>
</evidence>
<evidence type="ECO:0000259" key="12">
    <source>
        <dbReference type="Pfam" id="PF07715"/>
    </source>
</evidence>
<dbReference type="SUPFAM" id="SSF56935">
    <property type="entry name" value="Porins"/>
    <property type="match status" value="1"/>
</dbReference>
<feature type="domain" description="TonB-dependent receptor plug" evidence="12">
    <location>
        <begin position="65"/>
        <end position="182"/>
    </location>
</feature>
<proteinExistence type="inferred from homology"/>
<evidence type="ECO:0000256" key="10">
    <source>
        <dbReference type="SAM" id="SignalP"/>
    </source>
</evidence>
<keyword evidence="13" id="KW-0675">Receptor</keyword>
<dbReference type="InterPro" id="IPR036942">
    <property type="entry name" value="Beta-barrel_TonB_sf"/>
</dbReference>
<dbReference type="PANTHER" id="PTHR47234:SF2">
    <property type="entry name" value="TONB-DEPENDENT RECEPTOR"/>
    <property type="match status" value="1"/>
</dbReference>
<keyword evidence="4 8" id="KW-0812">Transmembrane</keyword>
<feature type="domain" description="TonB-dependent receptor-like beta-barrel" evidence="11">
    <location>
        <begin position="423"/>
        <end position="943"/>
    </location>
</feature>
<sequence length="982" mass="103767">MISAHTSLKNRLLLGAAPLAALASFAAPAFAQDQAGSASLPTDSSTAEQSNDIVVTGSLFRRTNTETPSPVTVLTTETLSRAGITNINDAVRSISADGAGSISTGFTNGFSAGGAAVSLRGLGVSSTLVLVDGLRSTNFPLNDDGHNAYVDLNSIPFSAVERVEVLKDGASSSYGADAIGGVVNIIMKKHFTGLAGTVEGGVTEKGDGARYRGNLTAGYGDYDEKGWNFYVNGEYQKDRPISATARDFPYNTNDLSSIGGLDNNTGDSSLTTQSTNAVVRRAPQTDLNNPFAGGVASGTYTLLGGTAQCANGTFTVPGAAGGTGCKHDYGQEYGTRYNDIQPSQERYSFTGRLSLRLSDTIEGYATGSYSHSQVTIGRQPNGIRQTQPYGASPTQSSSNPGIVLPVYICSAGVNCATATDRTLNPNNPYATAGADPTTNAARIYYAFGDIPVYSVRKNEVIRGAIGFNGDIAGDYHWKIDAVGARDNFSIENHGVLDIAGLKKAINTGAYNFVNPSLNTQAVRDMIAPQYTTPSHTSLISVDASVAKDLFALPGGNLQVAVGGQFRHETEENNSNNPGLTKYANTSAAFGTHDVYAGYFEVNAPIFDTFEVNGSGRYDHYSEGFSHFSPKIGAKWTPIKQLAIRGTYSNGFRAPTFAENNPRSSYAGFVTVTPPASFQLAHGGLVTNGNTNPYAQAYSLGSGATGNPDLKPEKSRSFTAGIVVEPVRNVSFTVDYYNIKKTDVIVTGPDAGIARANYFAGTPLPAGYEVSAVDAPDPLFPNALPRVLIINVPFVNAGSIKSSGLDFGANVSVPLSDRVKFTSRLDLTYVIQYDLDPGNGSKIQKYVGTLGPYELSSGAGTPRVRGNWQNTLEFGPFSLTATTYYVSRIKEVAADEGDDISCAGGNLYGTGDKFCYIKRFIYADVNAAFKVNDDFTFSVFVGNITGEKAPLAPASYSGANYLPTWHMAGIVGRTFRAGATFKF</sequence>
<organism evidence="13 14">
    <name type="scientific">Sphingomonas panacis</name>
    <dbReference type="NCBI Taxonomy" id="1560345"/>
    <lineage>
        <taxon>Bacteria</taxon>
        <taxon>Pseudomonadati</taxon>
        <taxon>Pseudomonadota</taxon>
        <taxon>Alphaproteobacteria</taxon>
        <taxon>Sphingomonadales</taxon>
        <taxon>Sphingomonadaceae</taxon>
        <taxon>Sphingomonas</taxon>
    </lineage>
</organism>
<dbReference type="EMBL" id="CP014168">
    <property type="protein sequence ID" value="AOH83729.1"/>
    <property type="molecule type" value="Genomic_DNA"/>
</dbReference>
<comment type="subcellular location">
    <subcellularLocation>
        <location evidence="1 8">Cell outer membrane</location>
        <topology evidence="1 8">Multi-pass membrane protein</topology>
    </subcellularLocation>
</comment>
<name>A0A1B3Z8I4_9SPHN</name>
<keyword evidence="7 8" id="KW-0998">Cell outer membrane</keyword>
<dbReference type="GO" id="GO:0009279">
    <property type="term" value="C:cell outer membrane"/>
    <property type="evidence" value="ECO:0007669"/>
    <property type="project" value="UniProtKB-SubCell"/>
</dbReference>
<keyword evidence="5 9" id="KW-0798">TonB box</keyword>
<evidence type="ECO:0000256" key="8">
    <source>
        <dbReference type="PROSITE-ProRule" id="PRU01360"/>
    </source>
</evidence>
<dbReference type="AlphaFoldDB" id="A0A1B3Z8I4"/>
<dbReference type="Gene3D" id="2.170.130.10">
    <property type="entry name" value="TonB-dependent receptor, plug domain"/>
    <property type="match status" value="1"/>
</dbReference>
<keyword evidence="14" id="KW-1185">Reference proteome</keyword>
<dbReference type="InterPro" id="IPR012910">
    <property type="entry name" value="Plug_dom"/>
</dbReference>
<reference evidence="13 14" key="1">
    <citation type="submission" date="2016-01" db="EMBL/GenBank/DDBJ databases">
        <title>Complete genome and mega plasmid sequence of Sphingomonas panacis DCY99 elicits systemic resistance in rice to Xanthomonas oryzae.</title>
        <authorList>
            <person name="Kim Y.J."/>
            <person name="Yang D.C."/>
            <person name="Sing P."/>
        </authorList>
    </citation>
    <scope>NUCLEOTIDE SEQUENCE [LARGE SCALE GENOMIC DNA]</scope>
    <source>
        <strain evidence="13 14">DCY99</strain>
    </source>
</reference>
<keyword evidence="3 8" id="KW-1134">Transmembrane beta strand</keyword>
<comment type="similarity">
    <text evidence="8 9">Belongs to the TonB-dependent receptor family.</text>
</comment>
<dbReference type="PROSITE" id="PS52016">
    <property type="entry name" value="TONB_DEPENDENT_REC_3"/>
    <property type="match status" value="1"/>
</dbReference>
<dbReference type="Pfam" id="PF07715">
    <property type="entry name" value="Plug"/>
    <property type="match status" value="1"/>
</dbReference>
<feature type="signal peptide" evidence="10">
    <location>
        <begin position="1"/>
        <end position="31"/>
    </location>
</feature>
<feature type="chain" id="PRO_5008556209" evidence="10">
    <location>
        <begin position="32"/>
        <end position="982"/>
    </location>
</feature>
<keyword evidence="10" id="KW-0732">Signal</keyword>
<protein>
    <submittedName>
        <fullName evidence="13">TonB-dependent receptor</fullName>
    </submittedName>
</protein>